<proteinExistence type="predicted"/>
<protein>
    <submittedName>
        <fullName evidence="2">Uncharacterized protein</fullName>
    </submittedName>
</protein>
<organism evidence="2 3">
    <name type="scientific">Apiospora aurea</name>
    <dbReference type="NCBI Taxonomy" id="335848"/>
    <lineage>
        <taxon>Eukaryota</taxon>
        <taxon>Fungi</taxon>
        <taxon>Dikarya</taxon>
        <taxon>Ascomycota</taxon>
        <taxon>Pezizomycotina</taxon>
        <taxon>Sordariomycetes</taxon>
        <taxon>Xylariomycetidae</taxon>
        <taxon>Amphisphaeriales</taxon>
        <taxon>Apiosporaceae</taxon>
        <taxon>Apiospora</taxon>
    </lineage>
</organism>
<accession>A0ABR1Q7F9</accession>
<sequence length="201" mass="22553">MLSARASFDLKAEDRRTTMQLPPRVAHEDLGSTDKMPTTGEEYFSCSVVSPQVRPAHRPARRLANRRQRNGMIAGSGLRAYEAFATRVDDTDNWPSRFFPWLVVLMRNQWYSADGKLVPDPFLLSSRRRPAAAAQQQEQSPLYVPDPPAPELHIRDKNEMPGHPRTSSQQLPGQQNDSIAPVPSQSQGTAAYDSLFYEMGS</sequence>
<dbReference type="RefSeq" id="XP_066697961.1">
    <property type="nucleotide sequence ID" value="XM_066845563.1"/>
</dbReference>
<name>A0ABR1Q7F9_9PEZI</name>
<feature type="compositionally biased region" description="Basic and acidic residues" evidence="1">
    <location>
        <begin position="152"/>
        <end position="162"/>
    </location>
</feature>
<dbReference type="Proteomes" id="UP001391051">
    <property type="component" value="Unassembled WGS sequence"/>
</dbReference>
<reference evidence="2 3" key="1">
    <citation type="submission" date="2023-01" db="EMBL/GenBank/DDBJ databases">
        <title>Analysis of 21 Apiospora genomes using comparative genomics revels a genus with tremendous synthesis potential of carbohydrate active enzymes and secondary metabolites.</title>
        <authorList>
            <person name="Sorensen T."/>
        </authorList>
    </citation>
    <scope>NUCLEOTIDE SEQUENCE [LARGE SCALE GENOMIC DNA]</scope>
    <source>
        <strain evidence="2 3">CBS 24483</strain>
    </source>
</reference>
<dbReference type="EMBL" id="JAQQWE010000006">
    <property type="protein sequence ID" value="KAK7948455.1"/>
    <property type="molecule type" value="Genomic_DNA"/>
</dbReference>
<evidence type="ECO:0000313" key="2">
    <source>
        <dbReference type="EMBL" id="KAK7948455.1"/>
    </source>
</evidence>
<feature type="compositionally biased region" description="Polar residues" evidence="1">
    <location>
        <begin position="165"/>
        <end position="189"/>
    </location>
</feature>
<feature type="compositionally biased region" description="Low complexity" evidence="1">
    <location>
        <begin position="131"/>
        <end position="142"/>
    </location>
</feature>
<gene>
    <name evidence="2" type="ORF">PG986_009341</name>
</gene>
<feature type="region of interest" description="Disordered" evidence="1">
    <location>
        <begin position="128"/>
        <end position="201"/>
    </location>
</feature>
<evidence type="ECO:0000313" key="3">
    <source>
        <dbReference type="Proteomes" id="UP001391051"/>
    </source>
</evidence>
<evidence type="ECO:0000256" key="1">
    <source>
        <dbReference type="SAM" id="MobiDB-lite"/>
    </source>
</evidence>
<comment type="caution">
    <text evidence="2">The sequence shown here is derived from an EMBL/GenBank/DDBJ whole genome shotgun (WGS) entry which is preliminary data.</text>
</comment>
<keyword evidence="3" id="KW-1185">Reference proteome</keyword>
<dbReference type="GeneID" id="92078625"/>